<dbReference type="STRING" id="1797291.A2V47_00240"/>
<comment type="caution">
    <text evidence="2">The sequence shown here is derived from an EMBL/GenBank/DDBJ whole genome shotgun (WGS) entry which is preliminary data.</text>
</comment>
<name>A0A1F5AG65_9BACT</name>
<protein>
    <submittedName>
        <fullName evidence="2">Zn-dependent exopeptidase M28</fullName>
    </submittedName>
</protein>
<dbReference type="Pfam" id="PF04389">
    <property type="entry name" value="Peptidase_M28"/>
    <property type="match status" value="1"/>
</dbReference>
<dbReference type="Proteomes" id="UP000177701">
    <property type="component" value="Unassembled WGS sequence"/>
</dbReference>
<accession>A0A1F5AG65</accession>
<proteinExistence type="predicted"/>
<evidence type="ECO:0000313" key="2">
    <source>
        <dbReference type="EMBL" id="OGD17386.1"/>
    </source>
</evidence>
<feature type="non-terminal residue" evidence="2">
    <location>
        <position position="1"/>
    </location>
</feature>
<organism evidence="2 3">
    <name type="scientific">Candidatus Sediminicultor quintus</name>
    <dbReference type="NCBI Taxonomy" id="1797291"/>
    <lineage>
        <taxon>Bacteria</taxon>
        <taxon>Pseudomonadati</taxon>
        <taxon>Atribacterota</taxon>
        <taxon>Candidatus Phoenicimicrobiia</taxon>
        <taxon>Candidatus Pheonicimicrobiales</taxon>
        <taxon>Candidatus Phoenicimicrobiaceae</taxon>
        <taxon>Candidatus Sediminicultor</taxon>
    </lineage>
</organism>
<dbReference type="GO" id="GO:0008235">
    <property type="term" value="F:metalloexopeptidase activity"/>
    <property type="evidence" value="ECO:0007669"/>
    <property type="project" value="InterPro"/>
</dbReference>
<evidence type="ECO:0000259" key="1">
    <source>
        <dbReference type="Pfam" id="PF04389"/>
    </source>
</evidence>
<dbReference type="PANTHER" id="PTHR12147:SF26">
    <property type="entry name" value="PEPTIDASE M28 DOMAIN-CONTAINING PROTEIN"/>
    <property type="match status" value="1"/>
</dbReference>
<reference evidence="2 3" key="1">
    <citation type="journal article" date="2016" name="Nat. Commun.">
        <title>Thousands of microbial genomes shed light on interconnected biogeochemical processes in an aquifer system.</title>
        <authorList>
            <person name="Anantharaman K."/>
            <person name="Brown C.T."/>
            <person name="Hug L.A."/>
            <person name="Sharon I."/>
            <person name="Castelle C.J."/>
            <person name="Probst A.J."/>
            <person name="Thomas B.C."/>
            <person name="Singh A."/>
            <person name="Wilkins M.J."/>
            <person name="Karaoz U."/>
            <person name="Brodie E.L."/>
            <person name="Williams K.H."/>
            <person name="Hubbard S.S."/>
            <person name="Banfield J.F."/>
        </authorList>
    </citation>
    <scope>NUCLEOTIDE SEQUENCE [LARGE SCALE GENOMIC DNA]</scope>
</reference>
<dbReference type="InterPro" id="IPR007484">
    <property type="entry name" value="Peptidase_M28"/>
</dbReference>
<gene>
    <name evidence="2" type="ORF">A2V47_00240</name>
</gene>
<dbReference type="EMBL" id="MEYH01000006">
    <property type="protein sequence ID" value="OGD17386.1"/>
    <property type="molecule type" value="Genomic_DNA"/>
</dbReference>
<dbReference type="Gene3D" id="3.40.630.10">
    <property type="entry name" value="Zn peptidases"/>
    <property type="match status" value="1"/>
</dbReference>
<dbReference type="AlphaFoldDB" id="A0A1F5AG65"/>
<dbReference type="GO" id="GO:0006508">
    <property type="term" value="P:proteolysis"/>
    <property type="evidence" value="ECO:0007669"/>
    <property type="project" value="InterPro"/>
</dbReference>
<sequence>YSLGCDVTAELVTVSTIEELEKCYCTGKILLMKGEICAEQLMPKNFVFYNPEHHKRIYAILEERQPAAIITATARKPELVGAIYPFPLIEDGDFDIPTVYCTDVVGEEIAVNTDDEFHLVIQAKRILSTACNVIARKNPDAREKIIVCAHIDAYGNTPGALDNASGTVVLLLLAKMLQKYDGLMAIEFIAFNGEDNFSVGGQMDYLRRYGNGLKEVLFAINVDDVGYIKGKTAFSMYECPDTISKKAHHIFSSFNGIIRGEEWFQGDHMIFVQKGIPAIAFTAEKMRDLMAKITHTQKDTPELVDYAKLVEIASALKEFIGM</sequence>
<dbReference type="SUPFAM" id="SSF53187">
    <property type="entry name" value="Zn-dependent exopeptidases"/>
    <property type="match status" value="1"/>
</dbReference>
<feature type="domain" description="Peptidase M28" evidence="1">
    <location>
        <begin position="132"/>
        <end position="319"/>
    </location>
</feature>
<dbReference type="InterPro" id="IPR045175">
    <property type="entry name" value="M28_fam"/>
</dbReference>
<dbReference type="PANTHER" id="PTHR12147">
    <property type="entry name" value="METALLOPEPTIDASE M28 FAMILY MEMBER"/>
    <property type="match status" value="1"/>
</dbReference>
<evidence type="ECO:0000313" key="3">
    <source>
        <dbReference type="Proteomes" id="UP000177701"/>
    </source>
</evidence>
<dbReference type="Gene3D" id="3.50.30.30">
    <property type="match status" value="1"/>
</dbReference>